<keyword evidence="6" id="KW-1185">Reference proteome</keyword>
<gene>
    <name evidence="5" type="ORF">P5673_013399</name>
</gene>
<dbReference type="EMBL" id="JARQWQ010000026">
    <property type="protein sequence ID" value="KAK2563065.1"/>
    <property type="molecule type" value="Genomic_DNA"/>
</dbReference>
<name>A0AAD9QLB7_ACRCE</name>
<keyword evidence="3" id="KW-0732">Signal</keyword>
<evidence type="ECO:0000256" key="3">
    <source>
        <dbReference type="SAM" id="SignalP"/>
    </source>
</evidence>
<dbReference type="PANTHER" id="PTHR44170">
    <property type="entry name" value="PROTEIN SIDEKICK"/>
    <property type="match status" value="1"/>
</dbReference>
<feature type="chain" id="PRO_5042132687" evidence="3">
    <location>
        <begin position="19"/>
        <end position="415"/>
    </location>
</feature>
<dbReference type="CDD" id="cd00096">
    <property type="entry name" value="Ig"/>
    <property type="match status" value="1"/>
</dbReference>
<dbReference type="InterPro" id="IPR013783">
    <property type="entry name" value="Ig-like_fold"/>
</dbReference>
<dbReference type="InterPro" id="IPR036179">
    <property type="entry name" value="Ig-like_dom_sf"/>
</dbReference>
<feature type="signal peptide" evidence="3">
    <location>
        <begin position="1"/>
        <end position="18"/>
    </location>
</feature>
<feature type="domain" description="Ig-like" evidence="4">
    <location>
        <begin position="226"/>
        <end position="319"/>
    </location>
</feature>
<dbReference type="InterPro" id="IPR003599">
    <property type="entry name" value="Ig_sub"/>
</dbReference>
<organism evidence="5 6">
    <name type="scientific">Acropora cervicornis</name>
    <name type="common">Staghorn coral</name>
    <dbReference type="NCBI Taxonomy" id="6130"/>
    <lineage>
        <taxon>Eukaryota</taxon>
        <taxon>Metazoa</taxon>
        <taxon>Cnidaria</taxon>
        <taxon>Anthozoa</taxon>
        <taxon>Hexacorallia</taxon>
        <taxon>Scleractinia</taxon>
        <taxon>Astrocoeniina</taxon>
        <taxon>Acroporidae</taxon>
        <taxon>Acropora</taxon>
    </lineage>
</organism>
<reference evidence="5" key="1">
    <citation type="journal article" date="2023" name="G3 (Bethesda)">
        <title>Whole genome assembly and annotation of the endangered Caribbean coral Acropora cervicornis.</title>
        <authorList>
            <person name="Selwyn J.D."/>
            <person name="Vollmer S.V."/>
        </authorList>
    </citation>
    <scope>NUCLEOTIDE SEQUENCE</scope>
    <source>
        <strain evidence="5">K2</strain>
    </source>
</reference>
<keyword evidence="2" id="KW-1015">Disulfide bond</keyword>
<dbReference type="GO" id="GO:0098609">
    <property type="term" value="P:cell-cell adhesion"/>
    <property type="evidence" value="ECO:0007669"/>
    <property type="project" value="TreeGrafter"/>
</dbReference>
<dbReference type="GO" id="GO:0016020">
    <property type="term" value="C:membrane"/>
    <property type="evidence" value="ECO:0007669"/>
    <property type="project" value="UniProtKB-SubCell"/>
</dbReference>
<dbReference type="Proteomes" id="UP001249851">
    <property type="component" value="Unassembled WGS sequence"/>
</dbReference>
<keyword evidence="1" id="KW-0677">Repeat</keyword>
<evidence type="ECO:0000256" key="2">
    <source>
        <dbReference type="ARBA" id="ARBA00023157"/>
    </source>
</evidence>
<dbReference type="PROSITE" id="PS50835">
    <property type="entry name" value="IG_LIKE"/>
    <property type="match status" value="1"/>
</dbReference>
<protein>
    <submittedName>
        <fullName evidence="5">Hemicentin-1</fullName>
    </submittedName>
</protein>
<comment type="caution">
    <text evidence="5">The sequence shown here is derived from an EMBL/GenBank/DDBJ whole genome shotgun (WGS) entry which is preliminary data.</text>
</comment>
<dbReference type="SMART" id="SM00409">
    <property type="entry name" value="IG"/>
    <property type="match status" value="3"/>
</dbReference>
<evidence type="ECO:0000259" key="4">
    <source>
        <dbReference type="PROSITE" id="PS50835"/>
    </source>
</evidence>
<reference evidence="5" key="2">
    <citation type="journal article" date="2023" name="Science">
        <title>Genomic signatures of disease resistance in endangered staghorn corals.</title>
        <authorList>
            <person name="Vollmer S.V."/>
            <person name="Selwyn J.D."/>
            <person name="Despard B.A."/>
            <person name="Roesel C.L."/>
        </authorList>
    </citation>
    <scope>NUCLEOTIDE SEQUENCE</scope>
    <source>
        <strain evidence="5">K2</strain>
    </source>
</reference>
<dbReference type="AlphaFoldDB" id="A0AAD9QLB7"/>
<proteinExistence type="predicted"/>
<dbReference type="InterPro" id="IPR003598">
    <property type="entry name" value="Ig_sub2"/>
</dbReference>
<dbReference type="SUPFAM" id="SSF48726">
    <property type="entry name" value="Immunoglobulin"/>
    <property type="match status" value="4"/>
</dbReference>
<dbReference type="InterPro" id="IPR007110">
    <property type="entry name" value="Ig-like_dom"/>
</dbReference>
<dbReference type="PANTHER" id="PTHR44170:SF6">
    <property type="entry name" value="CONTACTIN"/>
    <property type="match status" value="1"/>
</dbReference>
<evidence type="ECO:0000256" key="1">
    <source>
        <dbReference type="ARBA" id="ARBA00022737"/>
    </source>
</evidence>
<evidence type="ECO:0000313" key="5">
    <source>
        <dbReference type="EMBL" id="KAK2563065.1"/>
    </source>
</evidence>
<evidence type="ECO:0000313" key="6">
    <source>
        <dbReference type="Proteomes" id="UP001249851"/>
    </source>
</evidence>
<accession>A0AAD9QLB7</accession>
<dbReference type="SMART" id="SM00408">
    <property type="entry name" value="IGc2"/>
    <property type="match status" value="3"/>
</dbReference>
<sequence>MLLLYLGALLLIAGEIYSSPTVRSFYFEYEFDGRETKSAFLRYSVVLNCTTNDPSADVRLAKLRLPDGQANLLSQGGRLTRKGPVFTIHNLIWKDAGRYKCVAVKDGQEISREIDLVLDNPDVLGLKIIPFRQQTVLSGTYASYTCDASSGTVLWYKVEGSGSILLPSTRFPEIKVVPDRIYESRKKDLVFTNANLTHSGRYKCELTAQSIIMKKFVLLAVSSPRPVKIVSPSRDMDYLVKRGTSSHYLRCVAEGLPLPKITWKKDGKYIKPCLYQGPHCRYVQVLDGLNITQLQYHDDEGVYQCVARNERGTAPQLLTPHQTQFTWTLGRQLTCVALRGNPEPTFQWRFQFCFSDDSCAMWKDAQLSSFFGIDTRKSHSTLTIQKNSHISGMFKLRCMASNTSGNDELDYIVFN</sequence>
<dbReference type="Gene3D" id="2.60.40.10">
    <property type="entry name" value="Immunoglobulins"/>
    <property type="match status" value="4"/>
</dbReference>
<dbReference type="Pfam" id="PF13927">
    <property type="entry name" value="Ig_3"/>
    <property type="match status" value="1"/>
</dbReference>